<evidence type="ECO:0000256" key="6">
    <source>
        <dbReference type="HAMAP-Rule" id="MF_00479"/>
    </source>
</evidence>
<protein>
    <recommendedName>
        <fullName evidence="6">Ion-translocating oxidoreductase complex subunit G</fullName>
        <ecNumber evidence="6">7.-.-.-</ecNumber>
    </recommendedName>
    <alternativeName>
        <fullName evidence="6">Rnf electron transport complex subunit G</fullName>
    </alternativeName>
</protein>
<comment type="function">
    <text evidence="6">Part of a membrane-bound complex that couples electron transfer with translocation of ions across the membrane.</text>
</comment>
<evidence type="ECO:0000313" key="9">
    <source>
        <dbReference type="Proteomes" id="UP000006044"/>
    </source>
</evidence>
<dbReference type="GO" id="GO:0005886">
    <property type="term" value="C:plasma membrane"/>
    <property type="evidence" value="ECO:0007669"/>
    <property type="project" value="UniProtKB-SubCell"/>
</dbReference>
<keyword evidence="9" id="KW-1185">Reference proteome</keyword>
<keyword evidence="6" id="KW-1003">Cell membrane</keyword>
<keyword evidence="6" id="KW-1133">Transmembrane helix</keyword>
<keyword evidence="1 6" id="KW-0813">Transport</keyword>
<dbReference type="Proteomes" id="UP000006044">
    <property type="component" value="Unassembled WGS sequence"/>
</dbReference>
<evidence type="ECO:0000256" key="1">
    <source>
        <dbReference type="ARBA" id="ARBA00022448"/>
    </source>
</evidence>
<dbReference type="InterPro" id="IPR010209">
    <property type="entry name" value="Ion_transpt_RnfG/RsxG"/>
</dbReference>
<comment type="similarity">
    <text evidence="6">Belongs to the RnfG family.</text>
</comment>
<evidence type="ECO:0000256" key="5">
    <source>
        <dbReference type="ARBA" id="ARBA00022982"/>
    </source>
</evidence>
<dbReference type="PIRSF" id="PIRSF006091">
    <property type="entry name" value="E_trnsport_RnfG"/>
    <property type="match status" value="1"/>
</dbReference>
<evidence type="ECO:0000256" key="3">
    <source>
        <dbReference type="ARBA" id="ARBA00022630"/>
    </source>
</evidence>
<dbReference type="HAMAP" id="MF_00479">
    <property type="entry name" value="RsxG_RnfG"/>
    <property type="match status" value="1"/>
</dbReference>
<keyword evidence="3 6" id="KW-0285">Flavoprotein</keyword>
<keyword evidence="6" id="KW-0472">Membrane</keyword>
<reference evidence="8 9" key="1">
    <citation type="submission" date="2012-08" db="EMBL/GenBank/DDBJ databases">
        <title>The Genome Sequence of Barnesiella intestinihominis YIT 11860.</title>
        <authorList>
            <consortium name="The Broad Institute Genome Sequencing Platform"/>
            <person name="Earl A."/>
            <person name="Ward D."/>
            <person name="Feldgarden M."/>
            <person name="Gevers D."/>
            <person name="Morotomi M."/>
            <person name="Walker B."/>
            <person name="Young S.K."/>
            <person name="Zeng Q."/>
            <person name="Gargeya S."/>
            <person name="Fitzgerald M."/>
            <person name="Haas B."/>
            <person name="Abouelleil A."/>
            <person name="Alvarado L."/>
            <person name="Arachchi H.M."/>
            <person name="Berlin A.M."/>
            <person name="Chapman S.B."/>
            <person name="Goldberg J."/>
            <person name="Griggs A."/>
            <person name="Gujja S."/>
            <person name="Hansen M."/>
            <person name="Howarth C."/>
            <person name="Imamovic A."/>
            <person name="Larimer J."/>
            <person name="McCowen C."/>
            <person name="Montmayeur A."/>
            <person name="Murphy C."/>
            <person name="Neiman D."/>
            <person name="Pearson M."/>
            <person name="Priest M."/>
            <person name="Roberts A."/>
            <person name="Saif S."/>
            <person name="Shea T."/>
            <person name="Sisk P."/>
            <person name="Sykes S."/>
            <person name="Wortman J."/>
            <person name="Nusbaum C."/>
            <person name="Birren B."/>
        </authorList>
    </citation>
    <scope>NUCLEOTIDE SEQUENCE [LARGE SCALE GENOMIC DNA]</scope>
    <source>
        <strain evidence="8 9">YIT 11860</strain>
    </source>
</reference>
<dbReference type="EC" id="7.-.-.-" evidence="6"/>
<dbReference type="HOGENOM" id="CLU_077882_1_1_10"/>
<evidence type="ECO:0000256" key="4">
    <source>
        <dbReference type="ARBA" id="ARBA00022643"/>
    </source>
</evidence>
<dbReference type="eggNOG" id="COG4659">
    <property type="taxonomic scope" value="Bacteria"/>
</dbReference>
<keyword evidence="6" id="KW-0812">Transmembrane</keyword>
<keyword evidence="6" id="KW-1278">Translocase</keyword>
<comment type="subcellular location">
    <subcellularLocation>
        <location evidence="6">Cell membrane</location>
        <topology evidence="6">Single-pass membrane protein</topology>
    </subcellularLocation>
</comment>
<dbReference type="GeneID" id="77848757"/>
<gene>
    <name evidence="6" type="primary">rnfG</name>
    <name evidence="8" type="ORF">HMPREF9448_01492</name>
</gene>
<dbReference type="Gene3D" id="3.90.1010.20">
    <property type="match status" value="1"/>
</dbReference>
<keyword evidence="2 6" id="KW-0597">Phosphoprotein</keyword>
<dbReference type="SMART" id="SM00900">
    <property type="entry name" value="FMN_bind"/>
    <property type="match status" value="1"/>
</dbReference>
<dbReference type="GO" id="GO:0009055">
    <property type="term" value="F:electron transfer activity"/>
    <property type="evidence" value="ECO:0007669"/>
    <property type="project" value="InterPro"/>
</dbReference>
<keyword evidence="5 6" id="KW-0249">Electron transport</keyword>
<dbReference type="PATRIC" id="fig|742726.3.peg.1570"/>
<dbReference type="EMBL" id="ADLE01000009">
    <property type="protein sequence ID" value="EJZ64232.1"/>
    <property type="molecule type" value="Genomic_DNA"/>
</dbReference>
<comment type="subunit">
    <text evidence="6">The complex is composed of six subunits: RnfA, RnfB, RnfC, RnfD, RnfE and RnfG.</text>
</comment>
<evidence type="ECO:0000313" key="8">
    <source>
        <dbReference type="EMBL" id="EJZ64232.1"/>
    </source>
</evidence>
<dbReference type="PANTHER" id="PTHR36118:SF1">
    <property type="entry name" value="ION-TRANSLOCATING OXIDOREDUCTASE COMPLEX SUBUNIT G"/>
    <property type="match status" value="1"/>
</dbReference>
<dbReference type="GO" id="GO:0010181">
    <property type="term" value="F:FMN binding"/>
    <property type="evidence" value="ECO:0007669"/>
    <property type="project" value="InterPro"/>
</dbReference>
<dbReference type="PANTHER" id="PTHR36118">
    <property type="entry name" value="ION-TRANSLOCATING OXIDOREDUCTASE COMPLEX SUBUNIT G"/>
    <property type="match status" value="1"/>
</dbReference>
<feature type="modified residue" description="FMN phosphoryl threonine" evidence="6">
    <location>
        <position position="175"/>
    </location>
</feature>
<dbReference type="InterPro" id="IPR007329">
    <property type="entry name" value="FMN-bd"/>
</dbReference>
<dbReference type="STRING" id="742726.HMPREF9448_01492"/>
<name>K0WYE3_9BACT</name>
<accession>K0WYE3</accession>
<feature type="domain" description="FMN-binding" evidence="7">
    <location>
        <begin position="101"/>
        <end position="192"/>
    </location>
</feature>
<dbReference type="RefSeq" id="WP_008861953.1">
    <property type="nucleotide sequence ID" value="NZ_CAXSYG010000005.1"/>
</dbReference>
<dbReference type="NCBIfam" id="TIGR01947">
    <property type="entry name" value="rnfG"/>
    <property type="match status" value="1"/>
</dbReference>
<dbReference type="GO" id="GO:0022900">
    <property type="term" value="P:electron transport chain"/>
    <property type="evidence" value="ECO:0007669"/>
    <property type="project" value="UniProtKB-UniRule"/>
</dbReference>
<dbReference type="Pfam" id="PF04205">
    <property type="entry name" value="FMN_bind"/>
    <property type="match status" value="1"/>
</dbReference>
<evidence type="ECO:0000256" key="2">
    <source>
        <dbReference type="ARBA" id="ARBA00022553"/>
    </source>
</evidence>
<keyword evidence="4 6" id="KW-0288">FMN</keyword>
<comment type="cofactor">
    <cofactor evidence="6">
        <name>FMN</name>
        <dbReference type="ChEBI" id="CHEBI:58210"/>
    </cofactor>
</comment>
<organism evidence="8 9">
    <name type="scientific">Barnesiella intestinihominis YIT 11860</name>
    <dbReference type="NCBI Taxonomy" id="742726"/>
    <lineage>
        <taxon>Bacteria</taxon>
        <taxon>Pseudomonadati</taxon>
        <taxon>Bacteroidota</taxon>
        <taxon>Bacteroidia</taxon>
        <taxon>Bacteroidales</taxon>
        <taxon>Barnesiellaceae</taxon>
        <taxon>Barnesiella</taxon>
    </lineage>
</organism>
<dbReference type="AlphaFoldDB" id="K0WYE3"/>
<sequence>MKKKDSTFWNMLWSLTLITAVAGGLLGYTHRLTQEPIARATKAGREKAIQQVIPKYDNSPIDEQCSYTVRNEYGETTAIVYPAKKEGILVGAAVECSNSTGYGGEIRIIVGFEADGTIRDYRVLKHQETPGLGAKMDEWFRTEKNNQNIIGKSPVRNKLQVKQDSGDIDAITAATITSRAFLAAIQTAYTAYAESMKGGNHE</sequence>
<proteinExistence type="inferred from homology"/>
<evidence type="ECO:0000259" key="7">
    <source>
        <dbReference type="SMART" id="SM00900"/>
    </source>
</evidence>
<comment type="caution">
    <text evidence="8">The sequence shown here is derived from an EMBL/GenBank/DDBJ whole genome shotgun (WGS) entry which is preliminary data.</text>
</comment>